<evidence type="ECO:0008006" key="6">
    <source>
        <dbReference type="Google" id="ProtNLM"/>
    </source>
</evidence>
<evidence type="ECO:0000256" key="3">
    <source>
        <dbReference type="PROSITE-ProRule" id="PRU00742"/>
    </source>
</evidence>
<proteinExistence type="inferred from homology"/>
<dbReference type="Pfam" id="PF00491">
    <property type="entry name" value="Arginase"/>
    <property type="match status" value="1"/>
</dbReference>
<evidence type="ECO:0000256" key="1">
    <source>
        <dbReference type="ARBA" id="ARBA00022723"/>
    </source>
</evidence>
<dbReference type="GO" id="GO:0033389">
    <property type="term" value="P:putrescine biosynthetic process from arginine, via agmatine"/>
    <property type="evidence" value="ECO:0007669"/>
    <property type="project" value="TreeGrafter"/>
</dbReference>
<sequence>MYYISSRLHAIKHENNLVLLKNNQNNLKCWFLKDTWYYLREFLGKEFPDFLLDKLDSNEIKKLMKINGVFRELDKPIQILNPITMFGDTVNVSNHSVDGSIILVGYDSGNNISLGSRKGPDVIRRLSEAYETSLNSNLNGIEGWLVNDLWNSKYKLLNGTNLNSFYIDDKLTEKNFLELLARNIAQNKEVSDKFWMIGGDHSITYGGIKSLINTGNTNITLVYFDAHVDAGNNKEFIDNSNFIARISEFDEVKNIFQVGRRGVLSLSNSSFNINKIKYVNSVKEIASSVFKNTIVYCSIDLDYLDFSIAPGVSTPVPKGNTLEKLEEELYELNKITNIYCGDITEYNPDKDVGFITGQIVLRLLLICLGLCLRKYEESREEICAEFLE</sequence>
<evidence type="ECO:0000256" key="2">
    <source>
        <dbReference type="ARBA" id="ARBA00022801"/>
    </source>
</evidence>
<dbReference type="InterPro" id="IPR006035">
    <property type="entry name" value="Ureohydrolase"/>
</dbReference>
<dbReference type="PANTHER" id="PTHR11358">
    <property type="entry name" value="ARGINASE/AGMATINASE"/>
    <property type="match status" value="1"/>
</dbReference>
<keyword evidence="5" id="KW-1185">Reference proteome</keyword>
<keyword evidence="2" id="KW-0378">Hydrolase</keyword>
<protein>
    <recommendedName>
        <fullName evidence="6">Arginase family protein</fullName>
    </recommendedName>
</protein>
<reference evidence="4 5" key="1">
    <citation type="submission" date="2019-04" db="EMBL/GenBank/DDBJ databases">
        <title>Lysinibacillus genome sequencing.</title>
        <authorList>
            <person name="Dunlap C."/>
        </authorList>
    </citation>
    <scope>NUCLEOTIDE SEQUENCE [LARGE SCALE GENOMIC DNA]</scope>
    <source>
        <strain evidence="4 5">CCTCC AB 2010389</strain>
    </source>
</reference>
<gene>
    <name evidence="4" type="ORF">FC756_26215</name>
</gene>
<dbReference type="InterPro" id="IPR023696">
    <property type="entry name" value="Ureohydrolase_dom_sf"/>
</dbReference>
<dbReference type="Gene3D" id="3.40.800.10">
    <property type="entry name" value="Ureohydrolase domain"/>
    <property type="match status" value="1"/>
</dbReference>
<evidence type="ECO:0000313" key="4">
    <source>
        <dbReference type="EMBL" id="TKI52990.1"/>
    </source>
</evidence>
<evidence type="ECO:0000313" key="5">
    <source>
        <dbReference type="Proteomes" id="UP000308744"/>
    </source>
</evidence>
<dbReference type="PANTHER" id="PTHR11358:SF26">
    <property type="entry name" value="GUANIDINO ACID HYDROLASE, MITOCHONDRIAL"/>
    <property type="match status" value="1"/>
</dbReference>
<dbReference type="SUPFAM" id="SSF52768">
    <property type="entry name" value="Arginase/deacetylase"/>
    <property type="match status" value="1"/>
</dbReference>
<dbReference type="GO" id="GO:0046872">
    <property type="term" value="F:metal ion binding"/>
    <property type="evidence" value="ECO:0007669"/>
    <property type="project" value="UniProtKB-KW"/>
</dbReference>
<dbReference type="GO" id="GO:0008783">
    <property type="term" value="F:agmatinase activity"/>
    <property type="evidence" value="ECO:0007669"/>
    <property type="project" value="TreeGrafter"/>
</dbReference>
<dbReference type="RefSeq" id="WP_107897192.1">
    <property type="nucleotide sequence ID" value="NZ_PYWM01000033.1"/>
</dbReference>
<dbReference type="EMBL" id="SZPU01000145">
    <property type="protein sequence ID" value="TKI52990.1"/>
    <property type="molecule type" value="Genomic_DNA"/>
</dbReference>
<dbReference type="AlphaFoldDB" id="A0A4U2XYI5"/>
<organism evidence="4 5">
    <name type="scientific">Lysinibacillus mangiferihumi</name>
    <dbReference type="NCBI Taxonomy" id="1130819"/>
    <lineage>
        <taxon>Bacteria</taxon>
        <taxon>Bacillati</taxon>
        <taxon>Bacillota</taxon>
        <taxon>Bacilli</taxon>
        <taxon>Bacillales</taxon>
        <taxon>Bacillaceae</taxon>
        <taxon>Lysinibacillus</taxon>
    </lineage>
</organism>
<dbReference type="Proteomes" id="UP000308744">
    <property type="component" value="Unassembled WGS sequence"/>
</dbReference>
<comment type="caution">
    <text evidence="4">The sequence shown here is derived from an EMBL/GenBank/DDBJ whole genome shotgun (WGS) entry which is preliminary data.</text>
</comment>
<name>A0A4U2XYI5_9BACI</name>
<accession>A0A4U2XYI5</accession>
<dbReference type="PROSITE" id="PS51409">
    <property type="entry name" value="ARGINASE_2"/>
    <property type="match status" value="1"/>
</dbReference>
<keyword evidence="1" id="KW-0479">Metal-binding</keyword>
<comment type="similarity">
    <text evidence="3">Belongs to the arginase family.</text>
</comment>